<accession>A0A6I8U198</accession>
<evidence type="ECO:0000256" key="1">
    <source>
        <dbReference type="SAM" id="Coils"/>
    </source>
</evidence>
<feature type="compositionally biased region" description="Basic and acidic residues" evidence="2">
    <location>
        <begin position="344"/>
        <end position="370"/>
    </location>
</feature>
<evidence type="ECO:0000256" key="2">
    <source>
        <dbReference type="SAM" id="MobiDB-lite"/>
    </source>
</evidence>
<evidence type="ECO:0000313" key="3">
    <source>
        <dbReference type="EnsemblMetazoa" id="AAEL023464-PA"/>
    </source>
</evidence>
<sequence>MDANEDDLINSIAEEAEKEICYHVQLEQQKMLLLARREVEDWKRIVYETNRCREQYLKEYRLARKQAKGLSIMTERLIDPQLEAIIDRHLGQWMQDDGKPVDHQPEISRMRAKIHRMEQRITIYEESYERIQKSKSHQMAKEISRKVGDEERKIDERQKEIDDLWKARRVEANREWENEMKIYVALCQLYTEFGQMEMEQEATSQNNEIKKAKIVQLVEEIKQAKIEQEEEAKRREIELSERLLIPVKLQHITLEGPVFKDPNDFPVLIDKIESTRKTYDQIFKRPEYMDLRKLRKKNRKFLTKSSSQFALLFSGPKRKDKTRKASTQPAVVKDSGPVTNEITSKPRKESTPKQDTVPKPKKLDQADVQDKNSIPNSETIINSVPKPTKNETRRQSLPQTPDDVLQEVPPASKKRKSVEREEMKPVEEQPKPVCNVQAQRIEQPSAQSMSQPALPTETRKEPKQSVQPRKRPSRETPISSSAPARLEHKISRKAQPLSPEPNRKAYPKKSQEHEKQQFEMETESFSFSPEKPNRRTKAAHEERPHPSTDSQNKKPQPPVEEMDFESVPQHQSSDGDNFSLGSASPPPEDRNRSKGDGDFLDTVSLTGSISSFDMEDRGSGSDLGFDLSPVGPRGNTRKGGSDASNEGDSDFDFLASPPKSGVPSGRKAQDSFDFMDGDDSGTGFDFF</sequence>
<gene>
    <name evidence="3" type="primary">110678396</name>
</gene>
<dbReference type="Proteomes" id="UP000008820">
    <property type="component" value="Chromosome 3"/>
</dbReference>
<dbReference type="OrthoDB" id="7765194at2759"/>
<organism evidence="3 4">
    <name type="scientific">Aedes aegypti</name>
    <name type="common">Yellowfever mosquito</name>
    <name type="synonym">Culex aegypti</name>
    <dbReference type="NCBI Taxonomy" id="7159"/>
    <lineage>
        <taxon>Eukaryota</taxon>
        <taxon>Metazoa</taxon>
        <taxon>Ecdysozoa</taxon>
        <taxon>Arthropoda</taxon>
        <taxon>Hexapoda</taxon>
        <taxon>Insecta</taxon>
        <taxon>Pterygota</taxon>
        <taxon>Neoptera</taxon>
        <taxon>Endopterygota</taxon>
        <taxon>Diptera</taxon>
        <taxon>Nematocera</taxon>
        <taxon>Culicoidea</taxon>
        <taxon>Culicidae</taxon>
        <taxon>Culicinae</taxon>
        <taxon>Aedini</taxon>
        <taxon>Aedes</taxon>
        <taxon>Stegomyia</taxon>
    </lineage>
</organism>
<protein>
    <submittedName>
        <fullName evidence="3">Uncharacterized protein</fullName>
    </submittedName>
</protein>
<feature type="compositionally biased region" description="Basic and acidic residues" evidence="2">
    <location>
        <begin position="587"/>
        <end position="597"/>
    </location>
</feature>
<proteinExistence type="predicted"/>
<feature type="coiled-coil region" evidence="1">
    <location>
        <begin position="207"/>
        <end position="238"/>
    </location>
</feature>
<feature type="compositionally biased region" description="Polar residues" evidence="2">
    <location>
        <begin position="568"/>
        <end position="582"/>
    </location>
</feature>
<feature type="compositionally biased region" description="Basic and acidic residues" evidence="2">
    <location>
        <begin position="418"/>
        <end position="430"/>
    </location>
</feature>
<reference evidence="3 4" key="1">
    <citation type="submission" date="2017-06" db="EMBL/GenBank/DDBJ databases">
        <title>Aedes aegypti genome working group (AGWG) sequencing and assembly.</title>
        <authorList>
            <consortium name="Aedes aegypti Genome Working Group (AGWG)"/>
            <person name="Matthews B.J."/>
        </authorList>
    </citation>
    <scope>NUCLEOTIDE SEQUENCE [LARGE SCALE GENOMIC DNA]</scope>
    <source>
        <strain evidence="3 4">LVP_AGWG</strain>
    </source>
</reference>
<feature type="compositionally biased region" description="Polar residues" evidence="2">
    <location>
        <begin position="371"/>
        <end position="382"/>
    </location>
</feature>
<name>A0A6I8U198_AEDAE</name>
<keyword evidence="4" id="KW-1185">Reference proteome</keyword>
<feature type="region of interest" description="Disordered" evidence="2">
    <location>
        <begin position="313"/>
        <end position="687"/>
    </location>
</feature>
<feature type="compositionally biased region" description="Basic and acidic residues" evidence="2">
    <location>
        <begin position="509"/>
        <end position="518"/>
    </location>
</feature>
<keyword evidence="1" id="KW-0175">Coiled coil</keyword>
<feature type="compositionally biased region" description="Polar residues" evidence="2">
    <location>
        <begin position="436"/>
        <end position="453"/>
    </location>
</feature>
<dbReference type="AlphaFoldDB" id="A0A6I8U198"/>
<dbReference type="EnsemblMetazoa" id="AAEL023464-RA">
    <property type="protein sequence ID" value="AAEL023464-PA"/>
    <property type="gene ID" value="AAEL023464"/>
</dbReference>
<evidence type="ECO:0000313" key="4">
    <source>
        <dbReference type="Proteomes" id="UP000008820"/>
    </source>
</evidence>
<dbReference type="InParanoid" id="A0A6I8U198"/>
<feature type="coiled-coil region" evidence="1">
    <location>
        <begin position="107"/>
        <end position="160"/>
    </location>
</feature>
<reference evidence="3" key="2">
    <citation type="submission" date="2020-05" db="UniProtKB">
        <authorList>
            <consortium name="EnsemblMetazoa"/>
        </authorList>
    </citation>
    <scope>IDENTIFICATION</scope>
    <source>
        <strain evidence="3">LVP_AGWG</strain>
    </source>
</reference>